<name>A0A9N8ZWY0_FUNMO</name>
<dbReference type="Proteomes" id="UP000789375">
    <property type="component" value="Unassembled WGS sequence"/>
</dbReference>
<organism evidence="1 2">
    <name type="scientific">Funneliformis mosseae</name>
    <name type="common">Endomycorrhizal fungus</name>
    <name type="synonym">Glomus mosseae</name>
    <dbReference type="NCBI Taxonomy" id="27381"/>
    <lineage>
        <taxon>Eukaryota</taxon>
        <taxon>Fungi</taxon>
        <taxon>Fungi incertae sedis</taxon>
        <taxon>Mucoromycota</taxon>
        <taxon>Glomeromycotina</taxon>
        <taxon>Glomeromycetes</taxon>
        <taxon>Glomerales</taxon>
        <taxon>Glomeraceae</taxon>
        <taxon>Funneliformis</taxon>
    </lineage>
</organism>
<proteinExistence type="predicted"/>
<accession>A0A9N8ZWY0</accession>
<dbReference type="EMBL" id="CAJVPP010000763">
    <property type="protein sequence ID" value="CAG8510217.1"/>
    <property type="molecule type" value="Genomic_DNA"/>
</dbReference>
<evidence type="ECO:0000313" key="1">
    <source>
        <dbReference type="EMBL" id="CAG8510217.1"/>
    </source>
</evidence>
<reference evidence="1" key="1">
    <citation type="submission" date="2021-06" db="EMBL/GenBank/DDBJ databases">
        <authorList>
            <person name="Kallberg Y."/>
            <person name="Tangrot J."/>
            <person name="Rosling A."/>
        </authorList>
    </citation>
    <scope>NUCLEOTIDE SEQUENCE</scope>
    <source>
        <strain evidence="1">87-6 pot B 2015</strain>
    </source>
</reference>
<sequence>MVKASDDNVEPISNQLLKDWEQGSNLLATENPNISKIPTNEPPSLLAAQHTTIIIGFSHLLIEVAFQVILIEGYHFRQDFSFLEFVLI</sequence>
<keyword evidence="2" id="KW-1185">Reference proteome</keyword>
<protein>
    <submittedName>
        <fullName evidence="1">13730_t:CDS:1</fullName>
    </submittedName>
</protein>
<dbReference type="AlphaFoldDB" id="A0A9N8ZWY0"/>
<comment type="caution">
    <text evidence="1">The sequence shown here is derived from an EMBL/GenBank/DDBJ whole genome shotgun (WGS) entry which is preliminary data.</text>
</comment>
<evidence type="ECO:0000313" key="2">
    <source>
        <dbReference type="Proteomes" id="UP000789375"/>
    </source>
</evidence>
<gene>
    <name evidence="1" type="ORF">FMOSSE_LOCUS4497</name>
</gene>